<dbReference type="EMBL" id="HBUE01277322">
    <property type="protein sequence ID" value="CAG6567012.1"/>
    <property type="molecule type" value="Transcribed_RNA"/>
</dbReference>
<reference evidence="1" key="1">
    <citation type="submission" date="2021-05" db="EMBL/GenBank/DDBJ databases">
        <authorList>
            <person name="Alioto T."/>
            <person name="Alioto T."/>
            <person name="Gomez Garrido J."/>
        </authorList>
    </citation>
    <scope>NUCLEOTIDE SEQUENCE</scope>
</reference>
<dbReference type="EMBL" id="HBUE01171870">
    <property type="protein sequence ID" value="CAG6515513.1"/>
    <property type="molecule type" value="Transcribed_RNA"/>
</dbReference>
<evidence type="ECO:0000313" key="1">
    <source>
        <dbReference type="EMBL" id="CAG6515513.1"/>
    </source>
</evidence>
<organism evidence="1">
    <name type="scientific">Culex pipiens</name>
    <name type="common">House mosquito</name>
    <dbReference type="NCBI Taxonomy" id="7175"/>
    <lineage>
        <taxon>Eukaryota</taxon>
        <taxon>Metazoa</taxon>
        <taxon>Ecdysozoa</taxon>
        <taxon>Arthropoda</taxon>
        <taxon>Hexapoda</taxon>
        <taxon>Insecta</taxon>
        <taxon>Pterygota</taxon>
        <taxon>Neoptera</taxon>
        <taxon>Endopterygota</taxon>
        <taxon>Diptera</taxon>
        <taxon>Nematocera</taxon>
        <taxon>Culicoidea</taxon>
        <taxon>Culicidae</taxon>
        <taxon>Culicinae</taxon>
        <taxon>Culicini</taxon>
        <taxon>Culex</taxon>
        <taxon>Culex</taxon>
    </lineage>
</organism>
<sequence>MCYSGLTIVAAWFNDTKEECEFQTDEASKTGYVSATLFKLTHAKLNTTNKMQVITILTDHQQRVNLFVVDCVYGSILCNSFYRRTKANLVSEKKNTHLTTNSKF</sequence>
<dbReference type="AlphaFoldDB" id="A0A8D8DP95"/>
<name>A0A8D8DP95_CULPI</name>
<proteinExistence type="predicted"/>
<protein>
    <submittedName>
        <fullName evidence="1">(northern house mosquito) hypothetical protein</fullName>
    </submittedName>
</protein>
<accession>A0A8D8DP95</accession>